<organism evidence="2 3">
    <name type="scientific">Litorihabitans aurantiacus</name>
    <dbReference type="NCBI Taxonomy" id="1930061"/>
    <lineage>
        <taxon>Bacteria</taxon>
        <taxon>Bacillati</taxon>
        <taxon>Actinomycetota</taxon>
        <taxon>Actinomycetes</taxon>
        <taxon>Micrococcales</taxon>
        <taxon>Beutenbergiaceae</taxon>
        <taxon>Litorihabitans</taxon>
    </lineage>
</organism>
<evidence type="ECO:0000256" key="1">
    <source>
        <dbReference type="SAM" id="MobiDB-lite"/>
    </source>
</evidence>
<name>A0AA37XDQ5_9MICO</name>
<comment type="caution">
    <text evidence="2">The sequence shown here is derived from an EMBL/GenBank/DDBJ whole genome shotgun (WGS) entry which is preliminary data.</text>
</comment>
<dbReference type="Proteomes" id="UP001157161">
    <property type="component" value="Unassembled WGS sequence"/>
</dbReference>
<sequence length="292" mass="30633">MLVLAVVAGAGIGGVVLLLRSLETARPLAQGCFAGGYRLDPDQTANAALIVGTTVQRGLPARAGTIGIATAMQESRMRPIDYGDRDSLGMFQQRPSQGWGTPEQVQDPVYATETFFDHLVEVPGYTEMEVTEAAQAVQRSGFPDAYAQHEEMARAFASALTGWSEAELTCRLAPAQDTAGVPEAVVERLGRDLDVTASIRPAGAGEREVVVTLAAQAGDDVDRLAWAVAHAAVAAASETGAGQVTVGSRVWDRTLATGPSSPTGTDHPTWRPRTGADPMPARGEVVISAGRR</sequence>
<proteinExistence type="predicted"/>
<keyword evidence="3" id="KW-1185">Reference proteome</keyword>
<evidence type="ECO:0008006" key="4">
    <source>
        <dbReference type="Google" id="ProtNLM"/>
    </source>
</evidence>
<feature type="region of interest" description="Disordered" evidence="1">
    <location>
        <begin position="254"/>
        <end position="281"/>
    </location>
</feature>
<feature type="compositionally biased region" description="Polar residues" evidence="1">
    <location>
        <begin position="257"/>
        <end position="266"/>
    </location>
</feature>
<evidence type="ECO:0000313" key="3">
    <source>
        <dbReference type="Proteomes" id="UP001157161"/>
    </source>
</evidence>
<gene>
    <name evidence="2" type="ORF">GCM10025875_05790</name>
</gene>
<evidence type="ECO:0000313" key="2">
    <source>
        <dbReference type="EMBL" id="GMA30587.1"/>
    </source>
</evidence>
<reference evidence="2" key="2">
    <citation type="submission" date="2023-02" db="EMBL/GenBank/DDBJ databases">
        <authorList>
            <person name="Sun Q."/>
            <person name="Mori K."/>
        </authorList>
    </citation>
    <scope>NUCLEOTIDE SEQUENCE</scope>
    <source>
        <strain evidence="2">NBRC 112290</strain>
    </source>
</reference>
<dbReference type="AlphaFoldDB" id="A0AA37XDQ5"/>
<protein>
    <recommendedName>
        <fullName evidence="4">Heavy metal transporter</fullName>
    </recommendedName>
</protein>
<accession>A0AA37XDQ5</accession>
<dbReference type="EMBL" id="BSUM01000001">
    <property type="protein sequence ID" value="GMA30587.1"/>
    <property type="molecule type" value="Genomic_DNA"/>
</dbReference>
<reference evidence="2" key="1">
    <citation type="journal article" date="2014" name="Int. J. Syst. Evol. Microbiol.">
        <title>Complete genome sequence of Corynebacterium casei LMG S-19264T (=DSM 44701T), isolated from a smear-ripened cheese.</title>
        <authorList>
            <consortium name="US DOE Joint Genome Institute (JGI-PGF)"/>
            <person name="Walter F."/>
            <person name="Albersmeier A."/>
            <person name="Kalinowski J."/>
            <person name="Ruckert C."/>
        </authorList>
    </citation>
    <scope>NUCLEOTIDE SEQUENCE</scope>
    <source>
        <strain evidence="2">NBRC 112290</strain>
    </source>
</reference>